<dbReference type="GO" id="GO:0003677">
    <property type="term" value="F:DNA binding"/>
    <property type="evidence" value="ECO:0007669"/>
    <property type="project" value="InterPro"/>
</dbReference>
<dbReference type="GO" id="GO:0005524">
    <property type="term" value="F:ATP binding"/>
    <property type="evidence" value="ECO:0007669"/>
    <property type="project" value="InterPro"/>
</dbReference>
<reference evidence="2 3" key="1">
    <citation type="submission" date="2017-08" db="EMBL/GenBank/DDBJ databases">
        <title>Draft genome sequences of 64 type strains of genus Staph aureus.</title>
        <authorList>
            <person name="Cole K."/>
            <person name="Golubchik T."/>
            <person name="Russell J."/>
            <person name="Foster D."/>
            <person name="Llewelyn M."/>
            <person name="Wilson D."/>
            <person name="Crook D."/>
            <person name="Paul J."/>
        </authorList>
    </citation>
    <scope>NUCLEOTIDE SEQUENCE [LARGE SCALE GENOMIC DNA]</scope>
    <source>
        <strain evidence="2 3">DSM 21968</strain>
    </source>
</reference>
<dbReference type="InterPro" id="IPR006935">
    <property type="entry name" value="Helicase/UvrB_N"/>
</dbReference>
<dbReference type="EMBL" id="PPRF01000016">
    <property type="protein sequence ID" value="PNZ29366.1"/>
    <property type="molecule type" value="Genomic_DNA"/>
</dbReference>
<evidence type="ECO:0000313" key="2">
    <source>
        <dbReference type="EMBL" id="PNZ29366.1"/>
    </source>
</evidence>
<dbReference type="InterPro" id="IPR050742">
    <property type="entry name" value="Helicase_Restrict-Modif_Enz"/>
</dbReference>
<dbReference type="InterPro" id="IPR014001">
    <property type="entry name" value="Helicase_ATP-bd"/>
</dbReference>
<dbReference type="GO" id="GO:0016787">
    <property type="term" value="F:hydrolase activity"/>
    <property type="evidence" value="ECO:0007669"/>
    <property type="project" value="InterPro"/>
</dbReference>
<keyword evidence="3" id="KW-1185">Reference proteome</keyword>
<evidence type="ECO:0000313" key="3">
    <source>
        <dbReference type="Proteomes" id="UP000242752"/>
    </source>
</evidence>
<dbReference type="RefSeq" id="WP_103357414.1">
    <property type="nucleotide sequence ID" value="NZ_CP113107.1"/>
</dbReference>
<dbReference type="PROSITE" id="PS51192">
    <property type="entry name" value="HELICASE_ATP_BIND_1"/>
    <property type="match status" value="1"/>
</dbReference>
<organism evidence="2 3">
    <name type="scientific">Staphylococcus rostri</name>
    <dbReference type="NCBI Taxonomy" id="522262"/>
    <lineage>
        <taxon>Bacteria</taxon>
        <taxon>Bacillati</taxon>
        <taxon>Bacillota</taxon>
        <taxon>Bacilli</taxon>
        <taxon>Bacillales</taxon>
        <taxon>Staphylococcaceae</taxon>
        <taxon>Staphylococcus</taxon>
    </lineage>
</organism>
<dbReference type="InterPro" id="IPR027417">
    <property type="entry name" value="P-loop_NTPase"/>
</dbReference>
<protein>
    <recommendedName>
        <fullName evidence="1">Helicase ATP-binding domain-containing protein</fullName>
    </recommendedName>
</protein>
<dbReference type="SUPFAM" id="SSF52540">
    <property type="entry name" value="P-loop containing nucleoside triphosphate hydrolases"/>
    <property type="match status" value="2"/>
</dbReference>
<dbReference type="CDD" id="cd17926">
    <property type="entry name" value="DEXHc_RE"/>
    <property type="match status" value="1"/>
</dbReference>
<dbReference type="PANTHER" id="PTHR47396:SF1">
    <property type="entry name" value="ATP-DEPENDENT HELICASE IRC3-RELATED"/>
    <property type="match status" value="1"/>
</dbReference>
<dbReference type="SMART" id="SM00487">
    <property type="entry name" value="DEXDc"/>
    <property type="match status" value="1"/>
</dbReference>
<dbReference type="GO" id="GO:0005829">
    <property type="term" value="C:cytosol"/>
    <property type="evidence" value="ECO:0007669"/>
    <property type="project" value="TreeGrafter"/>
</dbReference>
<dbReference type="PANTHER" id="PTHR47396">
    <property type="entry name" value="TYPE I RESTRICTION ENZYME ECOKI R PROTEIN"/>
    <property type="match status" value="1"/>
</dbReference>
<feature type="domain" description="Helicase ATP-binding" evidence="1">
    <location>
        <begin position="446"/>
        <end position="611"/>
    </location>
</feature>
<dbReference type="Proteomes" id="UP000242752">
    <property type="component" value="Unassembled WGS sequence"/>
</dbReference>
<dbReference type="InterPro" id="IPR054347">
    <property type="entry name" value="TOTE_primase"/>
</dbReference>
<proteinExistence type="predicted"/>
<dbReference type="InterPro" id="IPR001650">
    <property type="entry name" value="Helicase_C-like"/>
</dbReference>
<dbReference type="Gene3D" id="3.40.50.300">
    <property type="entry name" value="P-loop containing nucleotide triphosphate hydrolases"/>
    <property type="match status" value="2"/>
</dbReference>
<comment type="caution">
    <text evidence="2">The sequence shown here is derived from an EMBL/GenBank/DDBJ whole genome shotgun (WGS) entry which is preliminary data.</text>
</comment>
<sequence>MIKVGETYQLKDGSSVVVKKVIADYQSNRLFALVTKENDEYVYELENLSKHIKNESMPISKKSVEEKISLYRSYFRGNHDIVATSFKTNEGKMVYYPWCHIRKQLPCPKVNNAKFNCSMCKVQSFQKMTDEVIFNHLRGYNNYKKEVMYGMYPIIDDNKTYILAFDFDKENWKQEIKVLVKVVRKLELDYLIEISQSGNGAHLWLFFEDKILARKARTLGNIILMQVMKAYPELSFDSFDRMFPSQDTVGKGGFGNLIALPLQGNRVIKGFSRFFNDDLTIIDDIWGTLENTRKIPETIVDSIIDKYSKDIQFNYYKAEHSPSDELEIFEEYHKSSNAVIDINVNSEIMIKLRDLPKKEIVQLKFLASFKNKAYYKALNQRMSTKDIPRVISLSDIDDTFIKLPRGLLPEVKKLYPDARFINNQVAGHPIDVEFRGELYDNQTAALDALTKHSDGLLCAGTGFGKTVVASKLIADKQVSTLILVNNKNLAHQWKSQLEDFIELQDEPFVEYTPTGRIKKKGKIGFIYGGKVSRSKNIDIALFQSMSSIEDIETILDDYGMVIVDEAHHVAAKTFEDVMSKVKSKYVYGLTATPKREDGLENIIYLRMGPIRHIVQKEVPKHITQKLYLRFTSLGEHTRNIHENLIHDNNDMIVNDADRHQLIINDIKDAIQENRHIIVLSRYVEHIQILKETFDSQEGSAKTYILNSHMKTKALKQEMELLKKEGKPFVLFTTGSYAGEGFDLPALDTLMLVMPIKSKNSIQQYLGRLLRNLDDKEELRVYDYVDYAVPMFYKMYLKRLRAYKSLGYVFEENLQSDLYKSSIVEGDYRPLLQKDLIQAETFVMMMPYLSHNDVDQLINITSQSKAKKCVNITQKAANIMKDRLQDLEAYGFKVTINKKVNQNIIIIDKNLVWTIPMSKKEDDVTPISLRLYSDEIADRLLKFNNQA</sequence>
<evidence type="ECO:0000259" key="1">
    <source>
        <dbReference type="PROSITE" id="PS51192"/>
    </source>
</evidence>
<gene>
    <name evidence="2" type="ORF">CD122_02450</name>
</gene>
<dbReference type="Pfam" id="PF22548">
    <property type="entry name" value="AEP-TOTE"/>
    <property type="match status" value="1"/>
</dbReference>
<dbReference type="OrthoDB" id="9802848at2"/>
<dbReference type="Pfam" id="PF00271">
    <property type="entry name" value="Helicase_C"/>
    <property type="match status" value="1"/>
</dbReference>
<dbReference type="AlphaFoldDB" id="A0A2K3YUT4"/>
<name>A0A2K3YUT4_9STAP</name>
<accession>A0A2K3YUT4</accession>
<dbReference type="Pfam" id="PF04851">
    <property type="entry name" value="ResIII"/>
    <property type="match status" value="1"/>
</dbReference>